<feature type="transmembrane region" description="Helical" evidence="5">
    <location>
        <begin position="121"/>
        <end position="140"/>
    </location>
</feature>
<name>A0A074WFQ7_9PEZI</name>
<evidence type="ECO:0000256" key="1">
    <source>
        <dbReference type="ARBA" id="ARBA00004141"/>
    </source>
</evidence>
<dbReference type="AlphaFoldDB" id="A0A074WFQ7"/>
<feature type="transmembrane region" description="Helical" evidence="5">
    <location>
        <begin position="416"/>
        <end position="434"/>
    </location>
</feature>
<dbReference type="GeneID" id="25411230"/>
<evidence type="ECO:0000256" key="4">
    <source>
        <dbReference type="ARBA" id="ARBA00023136"/>
    </source>
</evidence>
<evidence type="ECO:0000259" key="6">
    <source>
        <dbReference type="PROSITE" id="PS50850"/>
    </source>
</evidence>
<organism evidence="7 8">
    <name type="scientific">Aureobasidium namibiae CBS 147.97</name>
    <dbReference type="NCBI Taxonomy" id="1043004"/>
    <lineage>
        <taxon>Eukaryota</taxon>
        <taxon>Fungi</taxon>
        <taxon>Dikarya</taxon>
        <taxon>Ascomycota</taxon>
        <taxon>Pezizomycotina</taxon>
        <taxon>Dothideomycetes</taxon>
        <taxon>Dothideomycetidae</taxon>
        <taxon>Dothideales</taxon>
        <taxon>Saccotheciaceae</taxon>
        <taxon>Aureobasidium</taxon>
    </lineage>
</organism>
<feature type="transmembrane region" description="Helical" evidence="5">
    <location>
        <begin position="184"/>
        <end position="211"/>
    </location>
</feature>
<evidence type="ECO:0000256" key="5">
    <source>
        <dbReference type="SAM" id="Phobius"/>
    </source>
</evidence>
<dbReference type="GO" id="GO:0016020">
    <property type="term" value="C:membrane"/>
    <property type="evidence" value="ECO:0007669"/>
    <property type="project" value="UniProtKB-SubCell"/>
</dbReference>
<keyword evidence="4 5" id="KW-0472">Membrane</keyword>
<feature type="domain" description="Major facilitator superfamily (MFS) profile" evidence="6">
    <location>
        <begin position="47"/>
        <end position="535"/>
    </location>
</feature>
<dbReference type="EMBL" id="KL584713">
    <property type="protein sequence ID" value="KEQ71863.1"/>
    <property type="molecule type" value="Genomic_DNA"/>
</dbReference>
<dbReference type="Gene3D" id="1.20.1250.20">
    <property type="entry name" value="MFS general substrate transporter like domains"/>
    <property type="match status" value="2"/>
</dbReference>
<feature type="transmembrane region" description="Helical" evidence="5">
    <location>
        <begin position="87"/>
        <end position="109"/>
    </location>
</feature>
<proteinExistence type="predicted"/>
<keyword evidence="8" id="KW-1185">Reference proteome</keyword>
<dbReference type="RefSeq" id="XP_013425826.1">
    <property type="nucleotide sequence ID" value="XM_013570372.1"/>
</dbReference>
<keyword evidence="2 5" id="KW-0812">Transmembrane</keyword>
<evidence type="ECO:0000313" key="8">
    <source>
        <dbReference type="Proteomes" id="UP000027730"/>
    </source>
</evidence>
<dbReference type="Proteomes" id="UP000027730">
    <property type="component" value="Unassembled WGS sequence"/>
</dbReference>
<keyword evidence="3 5" id="KW-1133">Transmembrane helix</keyword>
<gene>
    <name evidence="7" type="ORF">M436DRAFT_50356</name>
</gene>
<reference evidence="7 8" key="1">
    <citation type="journal article" date="2014" name="BMC Genomics">
        <title>Genome sequencing of four Aureobasidium pullulans varieties: biotechnological potential, stress tolerance, and description of new species.</title>
        <authorList>
            <person name="Gostin Ar C."/>
            <person name="Ohm R.A."/>
            <person name="Kogej T."/>
            <person name="Sonjak S."/>
            <person name="Turk M."/>
            <person name="Zajc J."/>
            <person name="Zalar P."/>
            <person name="Grube M."/>
            <person name="Sun H."/>
            <person name="Han J."/>
            <person name="Sharma A."/>
            <person name="Chiniquy J."/>
            <person name="Ngan C.Y."/>
            <person name="Lipzen A."/>
            <person name="Barry K."/>
            <person name="Grigoriev I.V."/>
            <person name="Gunde-Cimerman N."/>
        </authorList>
    </citation>
    <scope>NUCLEOTIDE SEQUENCE [LARGE SCALE GENOMIC DNA]</scope>
    <source>
        <strain evidence="7 8">CBS 147.97</strain>
    </source>
</reference>
<feature type="transmembrane region" description="Helical" evidence="5">
    <location>
        <begin position="231"/>
        <end position="250"/>
    </location>
</feature>
<protein>
    <submittedName>
        <fullName evidence="7">MFS general substrate transporter</fullName>
    </submittedName>
</protein>
<sequence length="557" mass="61754">MAGLTWIKLHLNPFASVSKFEDVSPADRRQYVLDSLEHSRRREWVWVVVVAGVGFLTDAYNIFSINLVMPMIGHIYYPDKGTVPHEYAVAINIATLGGSILGQLGFGLAGDWLGRRKAYGLELIITVAAALGSAMASTGVNGSMSLIGWLVFWRLIMGIGIGADYPLSAVLCSEMAPTRLRGRMLTAVFMCQPLGQLLATLVPLVAVYAARGSLPHDAKDCLHDCQKTLDVIWRLILGLGAVPAAASLWFRLTIIESPRYTVDIVRDDHQAAVDVDRYFYSGDHFSSISRESFQQDHEDEIHTEELNNPVFPLSVVDSDEIPQPPQASWADIKEYCTLVATSLTWLSLDLAFYGLGMNDYTTLEKIWANNQIEPQLYQSLLANAWQSLLIVSLGAILGNLITLVSINRLGRRTIQINGFFWLFVLFLVIGTSYRKLMDSQRSSVLVVLYILTQVFFNFGPNATTYIIAAEVFPTRYRCTAHGISAAFGKFGAVLSQCILGWITGSIQDDKTYLLVFSAFMLIGLVLTVYWIPRSRDKNGQTLTLEELALGRAAVKTD</sequence>
<dbReference type="SUPFAM" id="SSF103473">
    <property type="entry name" value="MFS general substrate transporter"/>
    <property type="match status" value="1"/>
</dbReference>
<feature type="transmembrane region" description="Helical" evidence="5">
    <location>
        <begin position="446"/>
        <end position="468"/>
    </location>
</feature>
<dbReference type="HOGENOM" id="CLU_001265_46_14_1"/>
<dbReference type="PANTHER" id="PTHR24064">
    <property type="entry name" value="SOLUTE CARRIER FAMILY 22 MEMBER"/>
    <property type="match status" value="1"/>
</dbReference>
<comment type="subcellular location">
    <subcellularLocation>
        <location evidence="1">Membrane</location>
        <topology evidence="1">Multi-pass membrane protein</topology>
    </subcellularLocation>
</comment>
<feature type="transmembrane region" description="Helical" evidence="5">
    <location>
        <begin position="146"/>
        <end position="172"/>
    </location>
</feature>
<evidence type="ECO:0000256" key="2">
    <source>
        <dbReference type="ARBA" id="ARBA00022692"/>
    </source>
</evidence>
<feature type="transmembrane region" description="Helical" evidence="5">
    <location>
        <begin position="44"/>
        <end position="67"/>
    </location>
</feature>
<dbReference type="OrthoDB" id="433512at2759"/>
<feature type="transmembrane region" description="Helical" evidence="5">
    <location>
        <begin position="480"/>
        <end position="506"/>
    </location>
</feature>
<feature type="transmembrane region" description="Helical" evidence="5">
    <location>
        <begin position="335"/>
        <end position="355"/>
    </location>
</feature>
<dbReference type="InterPro" id="IPR005829">
    <property type="entry name" value="Sugar_transporter_CS"/>
</dbReference>
<evidence type="ECO:0000256" key="3">
    <source>
        <dbReference type="ARBA" id="ARBA00022989"/>
    </source>
</evidence>
<dbReference type="PROSITE" id="PS00217">
    <property type="entry name" value="SUGAR_TRANSPORT_2"/>
    <property type="match status" value="1"/>
</dbReference>
<accession>A0A074WFQ7</accession>
<dbReference type="InterPro" id="IPR036259">
    <property type="entry name" value="MFS_trans_sf"/>
</dbReference>
<feature type="transmembrane region" description="Helical" evidence="5">
    <location>
        <begin position="512"/>
        <end position="531"/>
    </location>
</feature>
<evidence type="ECO:0000313" key="7">
    <source>
        <dbReference type="EMBL" id="KEQ71863.1"/>
    </source>
</evidence>
<dbReference type="InterPro" id="IPR020846">
    <property type="entry name" value="MFS_dom"/>
</dbReference>
<dbReference type="InterPro" id="IPR005828">
    <property type="entry name" value="MFS_sugar_transport-like"/>
</dbReference>
<dbReference type="STRING" id="1043004.A0A074WFQ7"/>
<feature type="transmembrane region" description="Helical" evidence="5">
    <location>
        <begin position="384"/>
        <end position="404"/>
    </location>
</feature>
<dbReference type="Pfam" id="PF00083">
    <property type="entry name" value="Sugar_tr"/>
    <property type="match status" value="1"/>
</dbReference>
<dbReference type="GO" id="GO:0022857">
    <property type="term" value="F:transmembrane transporter activity"/>
    <property type="evidence" value="ECO:0007669"/>
    <property type="project" value="InterPro"/>
</dbReference>
<dbReference type="PROSITE" id="PS50850">
    <property type="entry name" value="MFS"/>
    <property type="match status" value="1"/>
</dbReference>